<evidence type="ECO:0000256" key="2">
    <source>
        <dbReference type="ARBA" id="ARBA00008290"/>
    </source>
</evidence>
<dbReference type="GO" id="GO:0004177">
    <property type="term" value="F:aminopeptidase activity"/>
    <property type="evidence" value="ECO:0007669"/>
    <property type="project" value="UniProtKB-KW"/>
</dbReference>
<dbReference type="GO" id="GO:0008237">
    <property type="term" value="F:metallopeptidase activity"/>
    <property type="evidence" value="ECO:0007669"/>
    <property type="project" value="UniProtKB-KW"/>
</dbReference>
<evidence type="ECO:0000256" key="1">
    <source>
        <dbReference type="ARBA" id="ARBA00001947"/>
    </source>
</evidence>
<dbReference type="RefSeq" id="WP_068913896.1">
    <property type="nucleotide sequence ID" value="NZ_MBEW02000039.1"/>
</dbReference>
<comment type="caution">
    <text evidence="11">The sequence shown here is derived from an EMBL/GenBank/DDBJ whole genome shotgun (WGS) entry which is preliminary data.</text>
</comment>
<dbReference type="FunFam" id="2.30.250.10:FF:000006">
    <property type="entry name" value="Probable M18 family aminopeptidase 1"/>
    <property type="match status" value="1"/>
</dbReference>
<evidence type="ECO:0000256" key="9">
    <source>
        <dbReference type="RuleBase" id="RU004386"/>
    </source>
</evidence>
<dbReference type="InterPro" id="IPR023358">
    <property type="entry name" value="Peptidase_M18_dom2"/>
</dbReference>
<dbReference type="PRINTS" id="PR00932">
    <property type="entry name" value="AMINO1PTASE"/>
</dbReference>
<name>A0A371IIX6_9FIRM</name>
<comment type="similarity">
    <text evidence="2 9">Belongs to the peptidase M18 family.</text>
</comment>
<protein>
    <recommendedName>
        <fullName evidence="10">M18 family aminopeptidase</fullName>
        <ecNumber evidence="10">3.4.11.-</ecNumber>
    </recommendedName>
</protein>
<dbReference type="PANTHER" id="PTHR28570">
    <property type="entry name" value="ASPARTYL AMINOPEPTIDASE"/>
    <property type="match status" value="1"/>
</dbReference>
<dbReference type="GO" id="GO:0006508">
    <property type="term" value="P:proteolysis"/>
    <property type="evidence" value="ECO:0007669"/>
    <property type="project" value="UniProtKB-KW"/>
</dbReference>
<sequence length="465" mass="51765">MKRSYTAKNIWEEKNHDDIQNYSKGYIDFLSKAKTERLANKVVLEMAEKSGFKKYEDVLKSGSIKSGDKIILNQKNKSAVLMVIGTEPIKNGMNIVGSHIDAPRLDVKPMPLYEDGNMAFFKTHYYGGIKKYQWTAIPLAMHGVVFTKDGKQVDISIGEDDNDPVFFINDLLIHLASDQMQKNAMKVVEAEQLNVVVGSIPLVTDEKEEKELKNKIKENILKFLNEKYQIEEIDFARSEIEIVPAGKAREVGFDRSMIAGHGHDDRVCSYANIHAILNVENPKYTAVCLLADKEEVGSQGNTGMQGRFFENMVAHLIALQEDYSDLKTRDALENSKMLSADVNGAYDPNFPDVWEKQNTAKISEGITISKYTGSRGKSGSNDANAEFLAEITKIFDDAGVIWQMGELGKTDQGGGGTIAYILANLGVEVVDCGTSMLSMHAPIELVSKADAYMTFKGYEAFFNKK</sequence>
<evidence type="ECO:0000256" key="6">
    <source>
        <dbReference type="ARBA" id="ARBA00022801"/>
    </source>
</evidence>
<dbReference type="AlphaFoldDB" id="A0A371IIX6"/>
<keyword evidence="5 9" id="KW-0479">Metal-binding</keyword>
<evidence type="ECO:0000256" key="10">
    <source>
        <dbReference type="RuleBase" id="RU004387"/>
    </source>
</evidence>
<keyword evidence="6 9" id="KW-0378">Hydrolase</keyword>
<evidence type="ECO:0000313" key="11">
    <source>
        <dbReference type="EMBL" id="RDY20432.1"/>
    </source>
</evidence>
<keyword evidence="8 9" id="KW-0482">Metalloprotease</keyword>
<accession>A0A371IIX6</accession>
<evidence type="ECO:0000313" key="12">
    <source>
        <dbReference type="Proteomes" id="UP000093352"/>
    </source>
</evidence>
<dbReference type="Gene3D" id="2.30.250.10">
    <property type="entry name" value="Aminopeptidase i, Domain 2"/>
    <property type="match status" value="1"/>
</dbReference>
<evidence type="ECO:0000256" key="3">
    <source>
        <dbReference type="ARBA" id="ARBA00022438"/>
    </source>
</evidence>
<keyword evidence="3 9" id="KW-0031">Aminopeptidase</keyword>
<keyword evidence="12" id="KW-1185">Reference proteome</keyword>
<keyword evidence="4 9" id="KW-0645">Protease</keyword>
<dbReference type="SUPFAM" id="SSF53187">
    <property type="entry name" value="Zn-dependent exopeptidases"/>
    <property type="match status" value="1"/>
</dbReference>
<dbReference type="PANTHER" id="PTHR28570:SF2">
    <property type="entry name" value="M18 FAMILY AMINOPEPTIDASE 1-RELATED"/>
    <property type="match status" value="1"/>
</dbReference>
<evidence type="ECO:0000256" key="8">
    <source>
        <dbReference type="ARBA" id="ARBA00023049"/>
    </source>
</evidence>
<dbReference type="EMBL" id="MBEW02000039">
    <property type="protein sequence ID" value="RDY20432.1"/>
    <property type="molecule type" value="Genomic_DNA"/>
</dbReference>
<dbReference type="InterPro" id="IPR001948">
    <property type="entry name" value="Peptidase_M18"/>
</dbReference>
<evidence type="ECO:0000256" key="5">
    <source>
        <dbReference type="ARBA" id="ARBA00022723"/>
    </source>
</evidence>
<dbReference type="STRING" id="1871336.BBG48_04585"/>
<dbReference type="Pfam" id="PF02127">
    <property type="entry name" value="Peptidase_M18"/>
    <property type="match status" value="1"/>
</dbReference>
<gene>
    <name evidence="11" type="ORF">BBG48_010065</name>
</gene>
<dbReference type="GO" id="GO:0005737">
    <property type="term" value="C:cytoplasm"/>
    <property type="evidence" value="ECO:0007669"/>
    <property type="project" value="UniProtKB-ARBA"/>
</dbReference>
<dbReference type="SUPFAM" id="SSF101821">
    <property type="entry name" value="Aminopeptidase/glucanase lid domain"/>
    <property type="match status" value="1"/>
</dbReference>
<dbReference type="GO" id="GO:0008270">
    <property type="term" value="F:zinc ion binding"/>
    <property type="evidence" value="ECO:0007669"/>
    <property type="project" value="InterPro"/>
</dbReference>
<comment type="cofactor">
    <cofactor evidence="1 10">
        <name>Zn(2+)</name>
        <dbReference type="ChEBI" id="CHEBI:29105"/>
    </cofactor>
</comment>
<reference evidence="11 12" key="1">
    <citation type="journal article" date="2016" name="Genome Announc.">
        <title>Draft Genome Sequence of Criibacterium bergeronii gen. nov., sp. nov., Strain CCRI-22567T, Isolated from a Vaginal Sample from a Woman with Bacterial Vaginosis.</title>
        <authorList>
            <person name="Maheux A.F."/>
            <person name="Berube E."/>
            <person name="Boudreau D.K."/>
            <person name="Raymond F."/>
            <person name="Corbeil J."/>
            <person name="Roy P.H."/>
            <person name="Boissinot M."/>
            <person name="Omar R.F."/>
        </authorList>
    </citation>
    <scope>NUCLEOTIDE SEQUENCE [LARGE SCALE GENOMIC DNA]</scope>
    <source>
        <strain evidence="11 12">CCRI-22567</strain>
    </source>
</reference>
<evidence type="ECO:0000256" key="7">
    <source>
        <dbReference type="ARBA" id="ARBA00022833"/>
    </source>
</evidence>
<organism evidence="11 12">
    <name type="scientific">Criibacterium bergeronii</name>
    <dbReference type="NCBI Taxonomy" id="1871336"/>
    <lineage>
        <taxon>Bacteria</taxon>
        <taxon>Bacillati</taxon>
        <taxon>Bacillota</taxon>
        <taxon>Clostridia</taxon>
        <taxon>Peptostreptococcales</taxon>
        <taxon>Filifactoraceae</taxon>
        <taxon>Criibacterium</taxon>
    </lineage>
</organism>
<evidence type="ECO:0000256" key="4">
    <source>
        <dbReference type="ARBA" id="ARBA00022670"/>
    </source>
</evidence>
<dbReference type="EC" id="3.4.11.-" evidence="10"/>
<proteinExistence type="inferred from homology"/>
<dbReference type="NCBIfam" id="NF002600">
    <property type="entry name" value="PRK02256.1"/>
    <property type="match status" value="1"/>
</dbReference>
<dbReference type="Gene3D" id="3.40.630.10">
    <property type="entry name" value="Zn peptidases"/>
    <property type="match status" value="1"/>
</dbReference>
<dbReference type="Proteomes" id="UP000093352">
    <property type="component" value="Unassembled WGS sequence"/>
</dbReference>
<keyword evidence="7 9" id="KW-0862">Zinc</keyword>